<dbReference type="EMBL" id="CGCX01001047">
    <property type="protein sequence ID" value="CFR87698.1"/>
    <property type="molecule type" value="Genomic_DNA"/>
</dbReference>
<dbReference type="Proteomes" id="UP000046680">
    <property type="component" value="Unassembled WGS sequence"/>
</dbReference>
<evidence type="ECO:0000313" key="1">
    <source>
        <dbReference type="EMBL" id="CFR87698.1"/>
    </source>
</evidence>
<organism evidence="1 2">
    <name type="scientific">Mycobacterium tuberculosis</name>
    <dbReference type="NCBI Taxonomy" id="1773"/>
    <lineage>
        <taxon>Bacteria</taxon>
        <taxon>Bacillati</taxon>
        <taxon>Actinomycetota</taxon>
        <taxon>Actinomycetes</taxon>
        <taxon>Mycobacteriales</taxon>
        <taxon>Mycobacteriaceae</taxon>
        <taxon>Mycobacterium</taxon>
        <taxon>Mycobacterium tuberculosis complex</taxon>
    </lineage>
</organism>
<name>A0A654U2N8_MYCTX</name>
<dbReference type="AlphaFoldDB" id="A0A654U2N8"/>
<reference evidence="1 2" key="1">
    <citation type="submission" date="2015-03" db="EMBL/GenBank/DDBJ databases">
        <authorList>
            <consortium name="Pathogen Informatics"/>
        </authorList>
    </citation>
    <scope>NUCLEOTIDE SEQUENCE [LARGE SCALE GENOMIC DNA]</scope>
    <source>
        <strain evidence="1 2">C09601061</strain>
    </source>
</reference>
<evidence type="ECO:0000313" key="2">
    <source>
        <dbReference type="Proteomes" id="UP000046680"/>
    </source>
</evidence>
<proteinExistence type="predicted"/>
<accession>A0A654U2N8</accession>
<sequence>MFLARMVMPFSRSRSPVSITRSCSSPRSRSAPDCRNMASTRVVLPWSTCATMATLRNGTTVIVAENYHPRRRGAEPINSCLAATSRLRYTM</sequence>
<protein>
    <submittedName>
        <fullName evidence="1">Uncharacterized protein</fullName>
    </submittedName>
</protein>
<gene>
    <name evidence="1" type="ORF">ERS007657_02616</name>
</gene>